<sequence>MIKGDAIWERLKERNESKVNKSVYSLVLADDVVEAIDRLAYSMNTSRSNLINQILAERVQLLTPEKRMREIFAKIEQLMDSRFQTLNQPSDAMMSIKSPLRYKYKPTIRYSIELSRDFHGKVGRLKVSFRTQSTQLISMLDSFFKLWARLEEKCLSYLFTTGVPYETAEGRFTRDFYAPPQSELTDEDIANAIGDYISCMDSCIQLYFDNAAEPETAARKVSEMYERYLKKGVVVL</sequence>
<protein>
    <recommendedName>
        <fullName evidence="3">Ribbon-helix-helix protein CopG domain-containing protein</fullName>
    </recommendedName>
</protein>
<dbReference type="RefSeq" id="WP_195551931.1">
    <property type="nucleotide sequence ID" value="NZ_JADMNX010000008.1"/>
</dbReference>
<proteinExistence type="predicted"/>
<dbReference type="CDD" id="cd21631">
    <property type="entry name" value="RHH_CopG_NikR-like"/>
    <property type="match status" value="1"/>
</dbReference>
<comment type="caution">
    <text evidence="1">The sequence shown here is derived from an EMBL/GenBank/DDBJ whole genome shotgun (WGS) entry which is preliminary data.</text>
</comment>
<evidence type="ECO:0000313" key="1">
    <source>
        <dbReference type="EMBL" id="MDB8742700.1"/>
    </source>
</evidence>
<dbReference type="Proteomes" id="UP001211421">
    <property type="component" value="Unassembled WGS sequence"/>
</dbReference>
<evidence type="ECO:0000313" key="2">
    <source>
        <dbReference type="Proteomes" id="UP001211421"/>
    </source>
</evidence>
<organism evidence="1 2">
    <name type="scientific">Ruminococcus bicirculans</name>
    <name type="common">ex Wegman et al. 2014</name>
    <dbReference type="NCBI Taxonomy" id="1160721"/>
    <lineage>
        <taxon>Bacteria</taxon>
        <taxon>Bacillati</taxon>
        <taxon>Bacillota</taxon>
        <taxon>Clostridia</taxon>
        <taxon>Eubacteriales</taxon>
        <taxon>Oscillospiraceae</taxon>
        <taxon>Ruminococcus</taxon>
    </lineage>
</organism>
<gene>
    <name evidence="1" type="ORF">PNV70_11570</name>
</gene>
<dbReference type="AlphaFoldDB" id="A0AAW6E2N7"/>
<name>A0AAW6E2N7_9FIRM</name>
<evidence type="ECO:0008006" key="3">
    <source>
        <dbReference type="Google" id="ProtNLM"/>
    </source>
</evidence>
<dbReference type="EMBL" id="JAQMLS010000008">
    <property type="protein sequence ID" value="MDB8742700.1"/>
    <property type="molecule type" value="Genomic_DNA"/>
</dbReference>
<accession>A0AAW6E2N7</accession>
<reference evidence="1" key="1">
    <citation type="submission" date="2023-01" db="EMBL/GenBank/DDBJ databases">
        <title>Human gut microbiome strain richness.</title>
        <authorList>
            <person name="Chen-Liaw A."/>
        </authorList>
    </citation>
    <scope>NUCLEOTIDE SEQUENCE</scope>
    <source>
        <strain evidence="1">D59st1_B8_D59t2_181005</strain>
    </source>
</reference>